<evidence type="ECO:0000313" key="3">
    <source>
        <dbReference type="Proteomes" id="UP000292282"/>
    </source>
</evidence>
<proteinExistence type="predicted"/>
<dbReference type="OrthoDB" id="2192644at2759"/>
<feature type="compositionally biased region" description="Basic and acidic residues" evidence="1">
    <location>
        <begin position="206"/>
        <end position="233"/>
    </location>
</feature>
<dbReference type="Proteomes" id="UP000292282">
    <property type="component" value="Unassembled WGS sequence"/>
</dbReference>
<dbReference type="VEuPathDB" id="MicrosporidiaDB:CWI38_1453p0010"/>
<keyword evidence="3" id="KW-1185">Reference proteome</keyword>
<comment type="caution">
    <text evidence="2">The sequence shown here is derived from an EMBL/GenBank/DDBJ whole genome shotgun (WGS) entry which is preliminary data.</text>
</comment>
<sequence length="249" mass="29393">MQKKFLKIKFNLEHEVTQLAKHITKFKKESFIQSNILAIEKKYWQRDRAIFCYIQDRNQGISENTLAVIKVDTRIQTCVEIRNNRTDIYILDKKKNMITVNEVEITYQDSVHIVKTEKLRRYDLLVNGSWLIYNCGMELIFYVMTWGSIVTKYHKSHLKRLQIPMCAEAYIQSIILKKTVETISFDRRRGLNWERASMGVIMRAEMHEEPTPSLKEEKREEDGAKNFKPKNKDPFISQGGTTLEEPPIT</sequence>
<organism evidence="2 3">
    <name type="scientific">Hamiltosporidium tvaerminnensis</name>
    <dbReference type="NCBI Taxonomy" id="1176355"/>
    <lineage>
        <taxon>Eukaryota</taxon>
        <taxon>Fungi</taxon>
        <taxon>Fungi incertae sedis</taxon>
        <taxon>Microsporidia</taxon>
        <taxon>Dubosqiidae</taxon>
        <taxon>Hamiltosporidium</taxon>
    </lineage>
</organism>
<reference evidence="2 3" key="1">
    <citation type="submission" date="2017-12" db="EMBL/GenBank/DDBJ databases">
        <authorList>
            <person name="Pombert J.-F."/>
            <person name="Haag K.L."/>
            <person name="Ebert D."/>
        </authorList>
    </citation>
    <scope>NUCLEOTIDE SEQUENCE [LARGE SCALE GENOMIC DNA]</scope>
    <source>
        <strain evidence="2">IL-G-3</strain>
    </source>
</reference>
<evidence type="ECO:0000313" key="2">
    <source>
        <dbReference type="EMBL" id="TBU10971.1"/>
    </source>
</evidence>
<name>A0A4Q9LTA0_9MICR</name>
<protein>
    <submittedName>
        <fullName evidence="2">Uncharacterized protein</fullName>
    </submittedName>
</protein>
<dbReference type="AlphaFoldDB" id="A0A4Q9LTA0"/>
<gene>
    <name evidence="2" type="ORF">CWI38_1453p0010</name>
</gene>
<accession>A0A4Q9LTA0</accession>
<dbReference type="EMBL" id="PITK01001453">
    <property type="protein sequence ID" value="TBU10971.1"/>
    <property type="molecule type" value="Genomic_DNA"/>
</dbReference>
<feature type="region of interest" description="Disordered" evidence="1">
    <location>
        <begin position="206"/>
        <end position="249"/>
    </location>
</feature>
<evidence type="ECO:0000256" key="1">
    <source>
        <dbReference type="SAM" id="MobiDB-lite"/>
    </source>
</evidence>